<reference evidence="1" key="1">
    <citation type="submission" date="2015-11" db="EMBL/GenBank/DDBJ databases">
        <authorList>
            <person name="Zhang Y."/>
            <person name="Guo Z."/>
        </authorList>
    </citation>
    <scope>NUCLEOTIDE SEQUENCE</scope>
    <source>
        <strain evidence="1">BN30871</strain>
    </source>
</reference>
<sequence>MKNVAKDFWKTKKLEEMTSDEWEALCDNCGLCCLHRVILDDDSIAMTCVVCKNYDLKNKRCADYKNRFEIVPECIKLTLDKVAIYDWLPSTCAYRLIYQNLPLLSWHPLISGTIESMLNIGLNERDFILESDDIEIEDHIID</sequence>
<dbReference type="Pfam" id="PF03692">
    <property type="entry name" value="CxxCxxCC"/>
    <property type="match status" value="1"/>
</dbReference>
<dbReference type="EMBL" id="FAXN01000046">
    <property type="protein sequence ID" value="CUV65780.1"/>
    <property type="molecule type" value="Genomic_DNA"/>
</dbReference>
<dbReference type="PANTHER" id="PTHR37421:SF1">
    <property type="entry name" value="UPF0260 PROTEIN YCGN"/>
    <property type="match status" value="1"/>
</dbReference>
<protein>
    <submittedName>
        <fullName evidence="1">Uncharacterized protein</fullName>
    </submittedName>
</protein>
<evidence type="ECO:0000313" key="1">
    <source>
        <dbReference type="EMBL" id="CUV65780.1"/>
    </source>
</evidence>
<organism evidence="1">
    <name type="scientific">Sulfurovum sp. enrichment culture clone C5</name>
    <dbReference type="NCBI Taxonomy" id="497650"/>
    <lineage>
        <taxon>Bacteria</taxon>
        <taxon>Pseudomonadati</taxon>
        <taxon>Campylobacterota</taxon>
        <taxon>Epsilonproteobacteria</taxon>
        <taxon>Campylobacterales</taxon>
        <taxon>Sulfurovaceae</taxon>
        <taxon>Sulfurovum</taxon>
        <taxon>environmental samples</taxon>
    </lineage>
</organism>
<dbReference type="InterPro" id="IPR005358">
    <property type="entry name" value="Puta_zinc/iron-chelating_dom"/>
</dbReference>
<dbReference type="PIRSF" id="PIRSF006173">
    <property type="entry name" value="UCP006173"/>
    <property type="match status" value="1"/>
</dbReference>
<dbReference type="AlphaFoldDB" id="A0A0S4XN99"/>
<accession>A0A0S4XN99</accession>
<name>A0A0S4XN99_9BACT</name>
<dbReference type="InterPro" id="IPR008228">
    <property type="entry name" value="UCP006173"/>
</dbReference>
<proteinExistence type="predicted"/>
<dbReference type="PANTHER" id="PTHR37421">
    <property type="entry name" value="UPF0260 PROTEIN YCGN"/>
    <property type="match status" value="1"/>
</dbReference>
<gene>
    <name evidence="1" type="ORF">BN3087_450010</name>
</gene>